<dbReference type="OrthoDB" id="7920740at2759"/>
<dbReference type="Proteomes" id="UP000321393">
    <property type="component" value="Unassembled WGS sequence"/>
</dbReference>
<dbReference type="AlphaFoldDB" id="A0A5A7TVF5"/>
<evidence type="ECO:0000313" key="1">
    <source>
        <dbReference type="EMBL" id="KAA0046858.1"/>
    </source>
</evidence>
<sequence>MEYSGICLRRMPADESIAEFNVEVLDLANKSFTLDEEISDTKLVRKVLTSLPSCFDIKVTTIEEANDIHNEAS</sequence>
<protein>
    <submittedName>
        <fullName evidence="1">Gag-pol polyprotein</fullName>
    </submittedName>
</protein>
<evidence type="ECO:0000313" key="2">
    <source>
        <dbReference type="Proteomes" id="UP000321393"/>
    </source>
</evidence>
<dbReference type="EMBL" id="SSTE01013576">
    <property type="protein sequence ID" value="KAA0046858.1"/>
    <property type="molecule type" value="Genomic_DNA"/>
</dbReference>
<proteinExistence type="predicted"/>
<organism evidence="1 2">
    <name type="scientific">Cucumis melo var. makuwa</name>
    <name type="common">Oriental melon</name>
    <dbReference type="NCBI Taxonomy" id="1194695"/>
    <lineage>
        <taxon>Eukaryota</taxon>
        <taxon>Viridiplantae</taxon>
        <taxon>Streptophyta</taxon>
        <taxon>Embryophyta</taxon>
        <taxon>Tracheophyta</taxon>
        <taxon>Spermatophyta</taxon>
        <taxon>Magnoliopsida</taxon>
        <taxon>eudicotyledons</taxon>
        <taxon>Gunneridae</taxon>
        <taxon>Pentapetalae</taxon>
        <taxon>rosids</taxon>
        <taxon>fabids</taxon>
        <taxon>Cucurbitales</taxon>
        <taxon>Cucurbitaceae</taxon>
        <taxon>Benincaseae</taxon>
        <taxon>Cucumis</taxon>
    </lineage>
</organism>
<dbReference type="Pfam" id="PF14223">
    <property type="entry name" value="Retrotran_gag_2"/>
    <property type="match status" value="1"/>
</dbReference>
<accession>A0A5A7TVF5</accession>
<reference evidence="1 2" key="1">
    <citation type="submission" date="2019-08" db="EMBL/GenBank/DDBJ databases">
        <title>Draft genome sequences of two oriental melons (Cucumis melo L. var makuwa).</title>
        <authorList>
            <person name="Kwon S.-Y."/>
        </authorList>
    </citation>
    <scope>NUCLEOTIDE SEQUENCE [LARGE SCALE GENOMIC DNA]</scope>
    <source>
        <strain evidence="2">cv. SW 3</strain>
        <tissue evidence="1">Leaf</tissue>
    </source>
</reference>
<name>A0A5A7TVF5_CUCMM</name>
<gene>
    <name evidence="1" type="ORF">E6C27_scaffold230G00110</name>
</gene>
<comment type="caution">
    <text evidence="1">The sequence shown here is derived from an EMBL/GenBank/DDBJ whole genome shotgun (WGS) entry which is preliminary data.</text>
</comment>